<dbReference type="GO" id="GO:0034455">
    <property type="term" value="C:t-UTP complex"/>
    <property type="evidence" value="ECO:0007669"/>
    <property type="project" value="EnsemblFungi"/>
</dbReference>
<dbReference type="Gene3D" id="2.130.10.10">
    <property type="entry name" value="YVTN repeat-like/Quinoprotein amine dehydrogenase"/>
    <property type="match status" value="1"/>
</dbReference>
<dbReference type="SUPFAM" id="SSF50978">
    <property type="entry name" value="WD40 repeat-like"/>
    <property type="match status" value="1"/>
</dbReference>
<evidence type="ECO:0000256" key="1">
    <source>
        <dbReference type="SAM" id="MobiDB-lite"/>
    </source>
</evidence>
<feature type="region of interest" description="Disordered" evidence="1">
    <location>
        <begin position="345"/>
        <end position="377"/>
    </location>
</feature>
<dbReference type="GO" id="GO:0032040">
    <property type="term" value="C:small-subunit processome"/>
    <property type="evidence" value="ECO:0007669"/>
    <property type="project" value="EnsemblFungi"/>
</dbReference>
<reference evidence="2 3" key="1">
    <citation type="journal article" date="2004" name="Science">
        <title>The Ashbya gossypii genome as a tool for mapping the ancient Saccharomyces cerevisiae genome.</title>
        <authorList>
            <person name="Dietrich F.S."/>
            <person name="Voegeli S."/>
            <person name="Brachat S."/>
            <person name="Lerch A."/>
            <person name="Gates K."/>
            <person name="Steiner S."/>
            <person name="Mohr C."/>
            <person name="Pohlmann R."/>
            <person name="Luedi P."/>
            <person name="Choi S."/>
            <person name="Wing R.A."/>
            <person name="Flavier A."/>
            <person name="Gaffney T.D."/>
            <person name="Philippsen P."/>
        </authorList>
    </citation>
    <scope>NUCLEOTIDE SEQUENCE [LARGE SCALE GENOMIC DNA]</scope>
    <source>
        <strain evidence="3">ATCC 10895 / CBS 109.51 / FGSC 9923 / NRRL Y-1056</strain>
    </source>
</reference>
<dbReference type="GO" id="GO:0033553">
    <property type="term" value="C:rDNA heterochromatin"/>
    <property type="evidence" value="ECO:0007669"/>
    <property type="project" value="EnsemblFungi"/>
</dbReference>
<dbReference type="GO" id="GO:0000462">
    <property type="term" value="P:maturation of SSU-rRNA from tricistronic rRNA transcript (SSU-rRNA, 5.8S rRNA, LSU-rRNA)"/>
    <property type="evidence" value="ECO:0007669"/>
    <property type="project" value="EnsemblFungi"/>
</dbReference>
<dbReference type="HOGENOM" id="CLU_037435_0_0_1"/>
<dbReference type="InterPro" id="IPR036322">
    <property type="entry name" value="WD40_repeat_dom_sf"/>
</dbReference>
<dbReference type="FunCoup" id="Q75DU2">
    <property type="interactions" value="386"/>
</dbReference>
<dbReference type="GeneID" id="4618959"/>
<reference evidence="3" key="2">
    <citation type="journal article" date="2013" name="G3 (Bethesda)">
        <title>Genomes of Ashbya fungi isolated from insects reveal four mating-type loci, numerous translocations, lack of transposons, and distinct gene duplications.</title>
        <authorList>
            <person name="Dietrich F.S."/>
            <person name="Voegeli S."/>
            <person name="Kuo S."/>
            <person name="Philippsen P."/>
        </authorList>
    </citation>
    <scope>GENOME REANNOTATION</scope>
    <source>
        <strain evidence="3">ATCC 10895 / CBS 109.51 / FGSC 9923 / NRRL Y-1056</strain>
    </source>
</reference>
<protein>
    <submittedName>
        <fullName evidence="2">ABL069Cp</fullName>
    </submittedName>
</protein>
<dbReference type="GO" id="GO:0000049">
    <property type="term" value="F:tRNA binding"/>
    <property type="evidence" value="ECO:0007669"/>
    <property type="project" value="EnsemblFungi"/>
</dbReference>
<dbReference type="STRING" id="284811.Q75DU2"/>
<accession>Q75DU2</accession>
<dbReference type="KEGG" id="ago:AGOS_ABL069C"/>
<evidence type="ECO:0000313" key="3">
    <source>
        <dbReference type="Proteomes" id="UP000000591"/>
    </source>
</evidence>
<feature type="compositionally biased region" description="Basic and acidic residues" evidence="1">
    <location>
        <begin position="358"/>
        <end position="374"/>
    </location>
</feature>
<organism evidence="2 3">
    <name type="scientific">Eremothecium gossypii (strain ATCC 10895 / CBS 109.51 / FGSC 9923 / NRRL Y-1056)</name>
    <name type="common">Yeast</name>
    <name type="synonym">Ashbya gossypii</name>
    <dbReference type="NCBI Taxonomy" id="284811"/>
    <lineage>
        <taxon>Eukaryota</taxon>
        <taxon>Fungi</taxon>
        <taxon>Dikarya</taxon>
        <taxon>Ascomycota</taxon>
        <taxon>Saccharomycotina</taxon>
        <taxon>Saccharomycetes</taxon>
        <taxon>Saccharomycetales</taxon>
        <taxon>Saccharomycetaceae</taxon>
        <taxon>Eremothecium</taxon>
    </lineage>
</organism>
<keyword evidence="3" id="KW-1185">Reference proteome</keyword>
<dbReference type="InParanoid" id="Q75DU2"/>
<proteinExistence type="predicted"/>
<dbReference type="Proteomes" id="UP000000591">
    <property type="component" value="Chromosome II"/>
</dbReference>
<dbReference type="OrthoDB" id="30195at2759"/>
<sequence length="541" mass="60286">MTASEDTKLLASFSPDATRFAFQANASQKNFIDIYPLDPERNYTVNSSSVNRIDFEATDLNLTDVVFQSWCLANSGQDISTKTKRRRGTGEDDEEQELSSTESFLINVFQQGKIVVFSPNGQDILNIIQNKRELLGIDTIGTSLWILDDDKTVKHFTCTSTKPIKTFHLVDGKDEDILDFGLLNFPDVLLISVIVEDIVYIIDPTKRRPSTVAKLEVPGCRTCKVLDDEHVVVAGANSISVIKFKEQSIIHTWELGAKKIDIVDGNIVALGEDGNISVFNAQNPNDVLTVRVENNSIIEFGGIGDRNLVVAWLNVNEPNFEIITSAQLASGQNIVLQQAPQPLLTNHAPDTQVPEQEAAEREKPPSKKTSKTEQDDTSQALIHALATTLDEKVVTELLISNTWSEDRIKEFVHMHLLPSRSNELFVIVSQLLASDVWAESSAIRWWFKWLLRLRAPHLDALQPRGNKEIKALRANLKASSDSLPILLSMQGALEMLRAQAKLRQELSQVALEDADDAEYGSEITYANGEADDFVDALDYKK</sequence>
<dbReference type="OMA" id="RFAFQAN"/>
<dbReference type="eggNOG" id="ENOG502QSYR">
    <property type="taxonomic scope" value="Eukaryota"/>
</dbReference>
<dbReference type="RefSeq" id="NP_982878.2">
    <property type="nucleotide sequence ID" value="NM_208231.2"/>
</dbReference>
<dbReference type="InterPro" id="IPR015943">
    <property type="entry name" value="WD40/YVTN_repeat-like_dom_sf"/>
</dbReference>
<dbReference type="EMBL" id="AE016815">
    <property type="protein sequence ID" value="AAS50702.2"/>
    <property type="molecule type" value="Genomic_DNA"/>
</dbReference>
<dbReference type="GO" id="GO:0034511">
    <property type="term" value="F:U3 snoRNA binding"/>
    <property type="evidence" value="ECO:0007669"/>
    <property type="project" value="EnsemblFungi"/>
</dbReference>
<gene>
    <name evidence="2" type="ORF">AGOS_ABL069C</name>
</gene>
<dbReference type="AlphaFoldDB" id="Q75DU2"/>
<dbReference type="GO" id="GO:0045943">
    <property type="term" value="P:positive regulation of transcription by RNA polymerase I"/>
    <property type="evidence" value="ECO:0007669"/>
    <property type="project" value="EnsemblFungi"/>
</dbReference>
<dbReference type="GO" id="GO:0071528">
    <property type="term" value="P:tRNA re-export from nucleus"/>
    <property type="evidence" value="ECO:0007669"/>
    <property type="project" value="EnsemblFungi"/>
</dbReference>
<evidence type="ECO:0000313" key="2">
    <source>
        <dbReference type="EMBL" id="AAS50702.2"/>
    </source>
</evidence>
<name>Q75DU2_EREGS</name>